<dbReference type="EMBL" id="JACCBM010000001">
    <property type="protein sequence ID" value="NYD72353.1"/>
    <property type="molecule type" value="Genomic_DNA"/>
</dbReference>
<keyword evidence="1" id="KW-1133">Transmembrane helix</keyword>
<feature type="transmembrane region" description="Helical" evidence="1">
    <location>
        <begin position="375"/>
        <end position="393"/>
    </location>
</feature>
<evidence type="ECO:0000313" key="3">
    <source>
        <dbReference type="Proteomes" id="UP000549913"/>
    </source>
</evidence>
<evidence type="ECO:0000256" key="1">
    <source>
        <dbReference type="SAM" id="Phobius"/>
    </source>
</evidence>
<dbReference type="RefSeq" id="WP_179549132.1">
    <property type="nucleotide sequence ID" value="NZ_BSEW01000002.1"/>
</dbReference>
<keyword evidence="3" id="KW-1185">Reference proteome</keyword>
<protein>
    <submittedName>
        <fullName evidence="2">Uncharacterized protein</fullName>
    </submittedName>
</protein>
<keyword evidence="1" id="KW-0472">Membrane</keyword>
<feature type="transmembrane region" description="Helical" evidence="1">
    <location>
        <begin position="216"/>
        <end position="234"/>
    </location>
</feature>
<evidence type="ECO:0000313" key="2">
    <source>
        <dbReference type="EMBL" id="NYD72353.1"/>
    </source>
</evidence>
<organism evidence="2 3">
    <name type="scientific">Herbiconiux flava</name>
    <dbReference type="NCBI Taxonomy" id="881268"/>
    <lineage>
        <taxon>Bacteria</taxon>
        <taxon>Bacillati</taxon>
        <taxon>Actinomycetota</taxon>
        <taxon>Actinomycetes</taxon>
        <taxon>Micrococcales</taxon>
        <taxon>Microbacteriaceae</taxon>
        <taxon>Herbiconiux</taxon>
    </lineage>
</organism>
<sequence length="452" mass="47267">MPLTGAADWLLGPAPGRVRPLLARAGAVTALFAAGTAIAALRLPDGQRNVLWSEDGNQFLEGAFRHDYLGMLATPYAGYLHAVPRTAAQIVEAALPTTELGTGMNLAGAAVWSAAAVAAFVFTRERVQLPLRCLLWLLVLILPIGSLEVATNVSNSHWFLMFSLFLVLSARSGPGVARTVFGSVLVAASVLSDPLSIVFAPLVLARAVVLPRLRENVVGIVFAAAAVVQVIAVLGTERDRGDPTLQPAAMASTYLVRVVFGDLLGHTTGTSVYAELGRRPVVLIAVAVLLLLVVLIALRLRRDGLPAIALVASAGFFGVTAVLTWNRLGLQDPGAEVFLGGRYLVVPSLLLIVSIVAAVSAWLPPAGARGGRRAVRLGVVLVLAAALITPGVIDYRSPGNKAGVPELSVSVPGFRDECAADPYASMQVPIGPAGYWFLVPCERILDPAPTGS</sequence>
<reference evidence="2 3" key="1">
    <citation type="submission" date="2020-07" db="EMBL/GenBank/DDBJ databases">
        <title>Sequencing the genomes of 1000 actinobacteria strains.</title>
        <authorList>
            <person name="Klenk H.-P."/>
        </authorList>
    </citation>
    <scope>NUCLEOTIDE SEQUENCE [LARGE SCALE GENOMIC DNA]</scope>
    <source>
        <strain evidence="2 3">DSM 26474</strain>
    </source>
</reference>
<comment type="caution">
    <text evidence="2">The sequence shown here is derived from an EMBL/GenBank/DDBJ whole genome shotgun (WGS) entry which is preliminary data.</text>
</comment>
<feature type="transmembrane region" description="Helical" evidence="1">
    <location>
        <begin position="280"/>
        <end position="298"/>
    </location>
</feature>
<feature type="transmembrane region" description="Helical" evidence="1">
    <location>
        <begin position="129"/>
        <end position="150"/>
    </location>
</feature>
<keyword evidence="1" id="KW-0812">Transmembrane</keyword>
<feature type="transmembrane region" description="Helical" evidence="1">
    <location>
        <begin position="104"/>
        <end position="122"/>
    </location>
</feature>
<proteinExistence type="predicted"/>
<feature type="transmembrane region" description="Helical" evidence="1">
    <location>
        <begin position="343"/>
        <end position="363"/>
    </location>
</feature>
<gene>
    <name evidence="2" type="ORF">BJ984_003511</name>
</gene>
<name>A0A852SUE7_9MICO</name>
<accession>A0A852SUE7</accession>
<feature type="transmembrane region" description="Helical" evidence="1">
    <location>
        <begin position="180"/>
        <end position="204"/>
    </location>
</feature>
<dbReference type="Proteomes" id="UP000549913">
    <property type="component" value="Unassembled WGS sequence"/>
</dbReference>
<dbReference type="AlphaFoldDB" id="A0A852SUE7"/>
<feature type="transmembrane region" description="Helical" evidence="1">
    <location>
        <begin position="305"/>
        <end position="323"/>
    </location>
</feature>
<feature type="transmembrane region" description="Helical" evidence="1">
    <location>
        <begin position="21"/>
        <end position="43"/>
    </location>
</feature>